<dbReference type="EMBL" id="MT141454">
    <property type="protein sequence ID" value="QJA61834.1"/>
    <property type="molecule type" value="Genomic_DNA"/>
</dbReference>
<proteinExistence type="predicted"/>
<protein>
    <submittedName>
        <fullName evidence="2">Putative methyltransferase</fullName>
    </submittedName>
</protein>
<dbReference type="EMBL" id="MT142443">
    <property type="protein sequence ID" value="QJA80964.1"/>
    <property type="molecule type" value="Genomic_DNA"/>
</dbReference>
<keyword evidence="2" id="KW-0808">Transferase</keyword>
<reference evidence="2" key="1">
    <citation type="submission" date="2020-03" db="EMBL/GenBank/DDBJ databases">
        <title>The deep terrestrial virosphere.</title>
        <authorList>
            <person name="Holmfeldt K."/>
            <person name="Nilsson E."/>
            <person name="Simone D."/>
            <person name="Lopez-Fernandez M."/>
            <person name="Wu X."/>
            <person name="de Brujin I."/>
            <person name="Lundin D."/>
            <person name="Andersson A."/>
            <person name="Bertilsson S."/>
            <person name="Dopson M."/>
        </authorList>
    </citation>
    <scope>NUCLEOTIDE SEQUENCE</scope>
    <source>
        <strain evidence="2">MM415A00613</strain>
        <strain evidence="1">MM415B00887</strain>
    </source>
</reference>
<dbReference type="AlphaFoldDB" id="A0A6M3KH56"/>
<evidence type="ECO:0000313" key="1">
    <source>
        <dbReference type="EMBL" id="QJA61834.1"/>
    </source>
</evidence>
<sequence length="115" mass="12241">MKLRSAQAILNEIEDGNALEQLAQAFHDAISAVREHGKPATVNLKITVGTLGEGQHKLVEPPIIMQAEVTTKLPKAVPPATIFFVDQDGNATRNLTRQQEISLSVAGATAEGSKS</sequence>
<dbReference type="GO" id="GO:0032259">
    <property type="term" value="P:methylation"/>
    <property type="evidence" value="ECO:0007669"/>
    <property type="project" value="UniProtKB-KW"/>
</dbReference>
<name>A0A6M3KH56_9ZZZZ</name>
<accession>A0A6M3KH56</accession>
<dbReference type="GO" id="GO:0008168">
    <property type="term" value="F:methyltransferase activity"/>
    <property type="evidence" value="ECO:0007669"/>
    <property type="project" value="UniProtKB-KW"/>
</dbReference>
<gene>
    <name evidence="2" type="ORF">MM415A00613_0011</name>
    <name evidence="1" type="ORF">MM415B00887_0023</name>
</gene>
<evidence type="ECO:0000313" key="2">
    <source>
        <dbReference type="EMBL" id="QJA80964.1"/>
    </source>
</evidence>
<organism evidence="2">
    <name type="scientific">viral metagenome</name>
    <dbReference type="NCBI Taxonomy" id="1070528"/>
    <lineage>
        <taxon>unclassified sequences</taxon>
        <taxon>metagenomes</taxon>
        <taxon>organismal metagenomes</taxon>
    </lineage>
</organism>
<keyword evidence="2" id="KW-0489">Methyltransferase</keyword>